<evidence type="ECO:0000313" key="2">
    <source>
        <dbReference type="EMBL" id="RMI30848.1"/>
    </source>
</evidence>
<dbReference type="OrthoDB" id="4553701at2"/>
<dbReference type="EMBL" id="RFFH01000008">
    <property type="protein sequence ID" value="RMI30848.1"/>
    <property type="molecule type" value="Genomic_DNA"/>
</dbReference>
<reference evidence="2 3" key="1">
    <citation type="submission" date="2018-10" db="EMBL/GenBank/DDBJ databases">
        <title>Isolation from cow dung.</title>
        <authorList>
            <person name="Ling L."/>
        </authorList>
    </citation>
    <scope>NUCLEOTIDE SEQUENCE [LARGE SCALE GENOMIC DNA]</scope>
    <source>
        <strain evidence="2 3">NEAU-LL90</strain>
    </source>
</reference>
<evidence type="ECO:0000313" key="3">
    <source>
        <dbReference type="Proteomes" id="UP000279275"/>
    </source>
</evidence>
<dbReference type="RefSeq" id="WP_122189517.1">
    <property type="nucleotide sequence ID" value="NZ_RFFH01000008.1"/>
</dbReference>
<feature type="signal peptide" evidence="1">
    <location>
        <begin position="1"/>
        <end position="20"/>
    </location>
</feature>
<evidence type="ECO:0000256" key="1">
    <source>
        <dbReference type="SAM" id="SignalP"/>
    </source>
</evidence>
<comment type="caution">
    <text evidence="2">The sequence shown here is derived from an EMBL/GenBank/DDBJ whole genome shotgun (WGS) entry which is preliminary data.</text>
</comment>
<protein>
    <submittedName>
        <fullName evidence="2">Uncharacterized protein</fullName>
    </submittedName>
</protein>
<sequence length="119" mass="12754">MTAAVLASGSALVAMPAAHADDAPAADPTQYSDVTAKFVDFRDAEVTNEMTTAVTSLKLQVQQAHPIIVSPYGTTKIIACRGNGADVAYYDCQQHDDFGWFPLHTVNYPVLGTIYTSML</sequence>
<dbReference type="AlphaFoldDB" id="A0A3M2L8F3"/>
<name>A0A3M2L8F3_9NOCA</name>
<keyword evidence="1" id="KW-0732">Signal</keyword>
<dbReference type="Proteomes" id="UP000279275">
    <property type="component" value="Unassembled WGS sequence"/>
</dbReference>
<feature type="chain" id="PRO_5017952710" evidence="1">
    <location>
        <begin position="21"/>
        <end position="119"/>
    </location>
</feature>
<gene>
    <name evidence="2" type="ORF">EBN03_19550</name>
</gene>
<proteinExistence type="predicted"/>
<organism evidence="2 3">
    <name type="scientific">Nocardia stercoris</name>
    <dbReference type="NCBI Taxonomy" id="2483361"/>
    <lineage>
        <taxon>Bacteria</taxon>
        <taxon>Bacillati</taxon>
        <taxon>Actinomycetota</taxon>
        <taxon>Actinomycetes</taxon>
        <taxon>Mycobacteriales</taxon>
        <taxon>Nocardiaceae</taxon>
        <taxon>Nocardia</taxon>
    </lineage>
</organism>
<keyword evidence="3" id="KW-1185">Reference proteome</keyword>
<accession>A0A3M2L8F3</accession>